<dbReference type="PATRIC" id="fig|1179773.3.peg.6890"/>
<protein>
    <recommendedName>
        <fullName evidence="2">Helicase XPB/Ssl2 N-terminal domain-containing protein</fullName>
    </recommendedName>
</protein>
<organism evidence="3 4">
    <name type="scientific">Saccharothrix espanaensis (strain ATCC 51144 / DSM 44229 / JCM 9112 / NBRC 15066 / NRRL 15764)</name>
    <dbReference type="NCBI Taxonomy" id="1179773"/>
    <lineage>
        <taxon>Bacteria</taxon>
        <taxon>Bacillati</taxon>
        <taxon>Actinomycetota</taxon>
        <taxon>Actinomycetes</taxon>
        <taxon>Pseudonocardiales</taxon>
        <taxon>Pseudonocardiaceae</taxon>
        <taxon>Saccharothrix</taxon>
    </lineage>
</organism>
<keyword evidence="4" id="KW-1185">Reference proteome</keyword>
<dbReference type="AlphaFoldDB" id="K0K950"/>
<dbReference type="KEGG" id="sesp:BN6_68250"/>
<dbReference type="InterPro" id="IPR032830">
    <property type="entry name" value="XPB/Ssl2_N"/>
</dbReference>
<gene>
    <name evidence="3" type="ordered locus">BN6_68250</name>
</gene>
<accession>K0K950</accession>
<dbReference type="HOGENOM" id="CLU_013420_0_0_11"/>
<name>K0K950_SACES</name>
<feature type="compositionally biased region" description="Basic and acidic residues" evidence="1">
    <location>
        <begin position="633"/>
        <end position="643"/>
    </location>
</feature>
<evidence type="ECO:0000313" key="3">
    <source>
        <dbReference type="EMBL" id="CCH34062.1"/>
    </source>
</evidence>
<feature type="region of interest" description="Disordered" evidence="1">
    <location>
        <begin position="124"/>
        <end position="152"/>
    </location>
</feature>
<proteinExistence type="predicted"/>
<dbReference type="EMBL" id="HE804045">
    <property type="protein sequence ID" value="CCH34062.1"/>
    <property type="molecule type" value="Genomic_DNA"/>
</dbReference>
<dbReference type="STRING" id="1179773.BN6_68250"/>
<dbReference type="Proteomes" id="UP000006281">
    <property type="component" value="Chromosome"/>
</dbReference>
<feature type="region of interest" description="Disordered" evidence="1">
    <location>
        <begin position="260"/>
        <end position="279"/>
    </location>
</feature>
<reference evidence="3 4" key="1">
    <citation type="journal article" date="2012" name="BMC Genomics">
        <title>Complete genome sequence of Saccharothrix espanaensis DSM 44229T and comparison to the other completely sequenced Pseudonocardiaceae.</title>
        <authorList>
            <person name="Strobel T."/>
            <person name="Al-Dilaimi A."/>
            <person name="Blom J."/>
            <person name="Gessner A."/>
            <person name="Kalinowski J."/>
            <person name="Luzhetska M."/>
            <person name="Puhler A."/>
            <person name="Szczepanowski R."/>
            <person name="Bechthold A."/>
            <person name="Ruckert C."/>
        </authorList>
    </citation>
    <scope>NUCLEOTIDE SEQUENCE [LARGE SCALE GENOMIC DNA]</scope>
    <source>
        <strain evidence="4">ATCC 51144 / DSM 44229 / JCM 9112 / NBRC 15066 / NRRL 15764</strain>
    </source>
</reference>
<evidence type="ECO:0000259" key="2">
    <source>
        <dbReference type="Pfam" id="PF13625"/>
    </source>
</evidence>
<feature type="domain" description="Helicase XPB/Ssl2 N-terminal" evidence="2">
    <location>
        <begin position="366"/>
        <end position="480"/>
    </location>
</feature>
<sequence>MHNRRVGRKSALAGWLHELDAQDIRDILALRKDAADTHPHSLRGLADELTAPASLKRAVDGLDRACRDVLDAVLRLGADASPDSVAETLRCNGKSSRAELRRALERLRAHALVWPAGDRLRAATGLRPAEGDPPRRITPPPRAPRRTGQHKGFADRAAIHPATSTVDGITRLVELCDNDVVTTRGGVGVRELRRIAGALRADETRTRLWLELAVEARLLAVADQDRRVLPTTRSDDWRGASPADRLAALAGAWPRMTWTPAKPRPALAEQSSEHGDTTRRGVLEQYAGLAEDEAFEHRHEVVAELVWARPAAHSPQATEAALVEAETIGLVALGALTALGRAVLTGDESRAAAGFVPPAADRAHLRPDLTAVAAGLPGRELSAALDLVADPAAGGWRFTGASVRRALDAGHTPDEVLARLAEVAEHGVPQTLERLVREVARRHGQVTVTAVACCVRADDPNLVGEIVRHRSLAALDLHRLGPTVLASARPADETLALLRAAGYAPAAAGPDGSPVVERVPRRRVEPAGRKIGSWRPWRAPLTDQELNRLALALVERERPRPKLVPPRAESRRMGAVRLLRDQSLVLRDTEVVLLAEALVTGTSVEIDVACGPRATSRHVITPVDHAAGNLTAKDETGESHEFPVGHIRSVRQPRTPVTPPARIR</sequence>
<feature type="region of interest" description="Disordered" evidence="1">
    <location>
        <begin position="633"/>
        <end position="664"/>
    </location>
</feature>
<dbReference type="eggNOG" id="COG2378">
    <property type="taxonomic scope" value="Bacteria"/>
</dbReference>
<evidence type="ECO:0000313" key="4">
    <source>
        <dbReference type="Proteomes" id="UP000006281"/>
    </source>
</evidence>
<evidence type="ECO:0000256" key="1">
    <source>
        <dbReference type="SAM" id="MobiDB-lite"/>
    </source>
</evidence>
<dbReference type="Pfam" id="PF13625">
    <property type="entry name" value="Helicase_C_3"/>
    <property type="match status" value="1"/>
</dbReference>